<dbReference type="EMBL" id="LDEV01003615">
    <property type="protein sequence ID" value="KLJ05485.1"/>
    <property type="molecule type" value="Genomic_DNA"/>
</dbReference>
<proteinExistence type="predicted"/>
<dbReference type="OrthoDB" id="4211898at2759"/>
<reference evidence="2" key="1">
    <citation type="journal article" date="2015" name="PLoS Genet.">
        <title>The dynamic genome and transcriptome of the human fungal pathogen Blastomyces and close relative Emmonsia.</title>
        <authorList>
            <person name="Munoz J.F."/>
            <person name="Gauthier G.M."/>
            <person name="Desjardins C.A."/>
            <person name="Gallo J.E."/>
            <person name="Holder J."/>
            <person name="Sullivan T.D."/>
            <person name="Marty A.J."/>
            <person name="Carmen J.C."/>
            <person name="Chen Z."/>
            <person name="Ding L."/>
            <person name="Gujja S."/>
            <person name="Magrini V."/>
            <person name="Misas E."/>
            <person name="Mitreva M."/>
            <person name="Priest M."/>
            <person name="Saif S."/>
            <person name="Whiston E.A."/>
            <person name="Young S."/>
            <person name="Zeng Q."/>
            <person name="Goldman W.E."/>
            <person name="Mardis E.R."/>
            <person name="Taylor J.W."/>
            <person name="McEwen J.G."/>
            <person name="Clay O.K."/>
            <person name="Klein B.S."/>
            <person name="Cuomo C.A."/>
        </authorList>
    </citation>
    <scope>NUCLEOTIDE SEQUENCE [LARGE SCALE GENOMIC DNA]</scope>
    <source>
        <strain evidence="2">UAMH 139</strain>
    </source>
</reference>
<feature type="non-terminal residue" evidence="1">
    <location>
        <position position="1"/>
    </location>
</feature>
<comment type="caution">
    <text evidence="1">The sequence shown here is derived from an EMBL/GenBank/DDBJ whole genome shotgun (WGS) entry which is preliminary data.</text>
</comment>
<gene>
    <name evidence="1" type="ORF">EMPG_11029</name>
</gene>
<evidence type="ECO:0000313" key="2">
    <source>
        <dbReference type="Proteomes" id="UP000053573"/>
    </source>
</evidence>
<dbReference type="STRING" id="2060906.A0A0H1B299"/>
<accession>A0A0H1B299</accession>
<evidence type="ECO:0008006" key="3">
    <source>
        <dbReference type="Google" id="ProtNLM"/>
    </source>
</evidence>
<feature type="non-terminal residue" evidence="1">
    <location>
        <position position="97"/>
    </location>
</feature>
<dbReference type="InterPro" id="IPR009072">
    <property type="entry name" value="Histone-fold"/>
</dbReference>
<protein>
    <recommendedName>
        <fullName evidence="3">Histone H2A/H2B/H3 domain-containing protein</fullName>
    </recommendedName>
</protein>
<dbReference type="SUPFAM" id="SSF47113">
    <property type="entry name" value="Histone-fold"/>
    <property type="match status" value="1"/>
</dbReference>
<keyword evidence="2" id="KW-1185">Reference proteome</keyword>
<sequence length="97" mass="11656">SNIMIIEIICEICYYQKSVKLILFKIIFIYLIYEISERNYQFQCSTLNTIQLTAEFTLITLFKYNIKIITHYSCVILTVRNIHLIMNIIESLRSKFF</sequence>
<dbReference type="Proteomes" id="UP000053573">
    <property type="component" value="Unassembled WGS sequence"/>
</dbReference>
<dbReference type="GO" id="GO:0046982">
    <property type="term" value="F:protein heterodimerization activity"/>
    <property type="evidence" value="ECO:0007669"/>
    <property type="project" value="InterPro"/>
</dbReference>
<dbReference type="Gene3D" id="1.10.20.10">
    <property type="entry name" value="Histone, subunit A"/>
    <property type="match status" value="1"/>
</dbReference>
<organism evidence="1 2">
    <name type="scientific">Blastomyces silverae</name>
    <dbReference type="NCBI Taxonomy" id="2060906"/>
    <lineage>
        <taxon>Eukaryota</taxon>
        <taxon>Fungi</taxon>
        <taxon>Dikarya</taxon>
        <taxon>Ascomycota</taxon>
        <taxon>Pezizomycotina</taxon>
        <taxon>Eurotiomycetes</taxon>
        <taxon>Eurotiomycetidae</taxon>
        <taxon>Onygenales</taxon>
        <taxon>Ajellomycetaceae</taxon>
        <taxon>Blastomyces</taxon>
    </lineage>
</organism>
<name>A0A0H1B299_9EURO</name>
<evidence type="ECO:0000313" key="1">
    <source>
        <dbReference type="EMBL" id="KLJ05485.1"/>
    </source>
</evidence>
<dbReference type="AlphaFoldDB" id="A0A0H1B299"/>